<feature type="compositionally biased region" description="Polar residues" evidence="6">
    <location>
        <begin position="793"/>
        <end position="808"/>
    </location>
</feature>
<accession>R7QKE0</accession>
<dbReference type="EMBL" id="HG001906">
    <property type="protein sequence ID" value="CDF38243.1"/>
    <property type="molecule type" value="Genomic_DNA"/>
</dbReference>
<dbReference type="SUPFAM" id="SSF56112">
    <property type="entry name" value="Protein kinase-like (PK-like)"/>
    <property type="match status" value="1"/>
</dbReference>
<dbReference type="PROSITE" id="PS50011">
    <property type="entry name" value="PROTEIN_KINASE_DOM"/>
    <property type="match status" value="1"/>
</dbReference>
<feature type="compositionally biased region" description="Polar residues" evidence="6">
    <location>
        <begin position="509"/>
        <end position="525"/>
    </location>
</feature>
<dbReference type="GO" id="GO:0004674">
    <property type="term" value="F:protein serine/threonine kinase activity"/>
    <property type="evidence" value="ECO:0007669"/>
    <property type="project" value="UniProtKB-KW"/>
</dbReference>
<evidence type="ECO:0000256" key="5">
    <source>
        <dbReference type="PROSITE-ProRule" id="PRU10141"/>
    </source>
</evidence>
<feature type="compositionally biased region" description="Low complexity" evidence="6">
    <location>
        <begin position="691"/>
        <end position="707"/>
    </location>
</feature>
<dbReference type="PROSITE" id="PS00108">
    <property type="entry name" value="PROTEIN_KINASE_ST"/>
    <property type="match status" value="1"/>
</dbReference>
<keyword evidence="4 5" id="KW-0067">ATP-binding</keyword>
<dbReference type="SMART" id="SM00220">
    <property type="entry name" value="S_TKc"/>
    <property type="match status" value="1"/>
</dbReference>
<dbReference type="OrthoDB" id="4062651at2759"/>
<protein>
    <submittedName>
        <fullName evidence="8">Serine/threonine protein kinase</fullName>
    </submittedName>
</protein>
<sequence>MVSVVCGHSLCSLCIHPRSAHRAPLEDDDDAASISTSSSDAEHDDLDLRACPVCAKPLAGFVKNFDALAALEAAARADPAAQSPAIQHRQSEGPDLTTVVHGDLVIRRADIHFNRSPANEIGVGASAVVYRGKYASQPVAVKCIRTMSDSFATEDRLRRELRNASRLRNPHIVEFRGAAWDHEAGPNSPRNVLLVTELMAGGNLRESLNTLKAETGLSLESFVRIGLQITKGIEYLHAEGLAHRDIKSANILLTERLGKGSTRFSDHVRAKIADFGLSKYIDKATGGGTVMQSIMEPGRLEATYAYLAPEAFGGDKTNAISRNDESDDDDGRYDEMAKKRDIYALGVLFWEMLMGQIPWAGVSLPDVYVRVCVRSDRPGPALDDARVSKSVRRLVERCWAQNPARRPSAKSIAAKLEKIAVKIGMAADPTSMTSKKSKKASAAAAAVEAVSMVSGQAPAQVLVISGNNLPDLHADPLKDLPNDQRDLHQGQTPVDSLLSCQKMPSASTVYTTHTKGSKTQSTNGFEASDARDTDRAVDDIPSHFDDDAWINDADGQGNTIGRQGALAASRMVHTSSNGHHPTSYAAYHGVTSNRSFGNKSAHNTGHPADTGDSNDPSFLSKSVARPRYSTEAAESNMPRAHSGGSGLAHSQSTNHNVSGKSNANATAVAATAAAIAAAKDRERKRDDVRGNRGPTTRVTRPVTPAGVHPAAVGDTSMHSLHTPGETWQRAAAKDRAVFYDNSDEEAQDFDPERAAAEEAIAASSSPSPAPVPAPVQVSAARHANVVGRPPPLTQRSSSMNRGTPQTKSPVVRRPMSPAVGRHVNTGATKSKVQEDEASPKVVVGGKRTSDTATPVRGGREVQRRLARTMSASAQTNAQNNRAPQLVSSSSGVVQPNTGTTESTGKRAFIRRMRSTESSRRMARSSSATAVENKRSSLNPPSSKALMSLASDRVASEDEEKRDYTVMQIGATPKENFGATVGGLDKAGLIRLFSQKMIPLRLAALAHASLISQRHRSEEEVLRNACAILHRLTVPRCSTPSKNSSEEISAKEQLTIRKYLKGNQGVEALLQAMHPPRHRHPTTLSYALLAIGNLTAWDLEAHKQFRSSHGVVQVTQVMQSHIGNAGVQEKGCYALACVGAAYPPKSKSIFEEAGALDIVIEALSGVERESPNDAVTKQACAGLGAMCSSSPDNAFYAGRKDALKFLVTAFERFRRYSRVDGGKRSEMRLVCKAFIDLLCNAENRKLAGSKGSSMIIRAMRIFRLDADFIEKGLSTLADFCAYQANGIQIVEAKGVDDIVAAMERFRMSETMQKEGCRVLTLLIEATGDQARRRLVHAGGAESIVLAVERFGTIGEVNISLVVECFKSLYTLFQMENTAEGEVLGRRMRKIKCDKAVKAAMVAHRGNQVIQNRGRETIKQLGTLKGGGGLWGRMRKR</sequence>
<gene>
    <name evidence="8" type="ORF">CHC_T00008623001</name>
</gene>
<evidence type="ECO:0000256" key="1">
    <source>
        <dbReference type="ARBA" id="ARBA00022679"/>
    </source>
</evidence>
<dbReference type="RefSeq" id="XP_005718128.1">
    <property type="nucleotide sequence ID" value="XM_005718071.1"/>
</dbReference>
<dbReference type="InterPro" id="IPR011989">
    <property type="entry name" value="ARM-like"/>
</dbReference>
<dbReference type="InterPro" id="IPR008271">
    <property type="entry name" value="Ser/Thr_kinase_AS"/>
</dbReference>
<dbReference type="Gene3D" id="1.25.10.10">
    <property type="entry name" value="Leucine-rich Repeat Variant"/>
    <property type="match status" value="1"/>
</dbReference>
<dbReference type="InterPro" id="IPR051681">
    <property type="entry name" value="Ser/Thr_Kinases-Pseudokinases"/>
</dbReference>
<dbReference type="Pfam" id="PF00069">
    <property type="entry name" value="Pkinase"/>
    <property type="match status" value="1"/>
</dbReference>
<feature type="compositionally biased region" description="Basic and acidic residues" evidence="6">
    <location>
        <begin position="678"/>
        <end position="690"/>
    </location>
</feature>
<dbReference type="PROSITE" id="PS00107">
    <property type="entry name" value="PROTEIN_KINASE_ATP"/>
    <property type="match status" value="1"/>
</dbReference>
<dbReference type="Pfam" id="PF23744">
    <property type="entry name" value="ARM_LRRK2"/>
    <property type="match status" value="1"/>
</dbReference>
<dbReference type="SUPFAM" id="SSF48371">
    <property type="entry name" value="ARM repeat"/>
    <property type="match status" value="1"/>
</dbReference>
<feature type="region of interest" description="Disordered" evidence="6">
    <location>
        <begin position="676"/>
        <end position="719"/>
    </location>
</feature>
<feature type="region of interest" description="Disordered" evidence="6">
    <location>
        <begin position="595"/>
        <end position="662"/>
    </location>
</feature>
<proteinExistence type="predicted"/>
<dbReference type="InterPro" id="IPR017441">
    <property type="entry name" value="Protein_kinase_ATP_BS"/>
</dbReference>
<keyword evidence="2 5" id="KW-0547">Nucleotide-binding</keyword>
<organism evidence="8 9">
    <name type="scientific">Chondrus crispus</name>
    <name type="common">Carrageen Irish moss</name>
    <name type="synonym">Polymorpha crispa</name>
    <dbReference type="NCBI Taxonomy" id="2769"/>
    <lineage>
        <taxon>Eukaryota</taxon>
        <taxon>Rhodophyta</taxon>
        <taxon>Florideophyceae</taxon>
        <taxon>Rhodymeniophycidae</taxon>
        <taxon>Gigartinales</taxon>
        <taxon>Gigartinaceae</taxon>
        <taxon>Chondrus</taxon>
    </lineage>
</organism>
<feature type="compositionally biased region" description="Basic and acidic residues" evidence="6">
    <location>
        <begin position="528"/>
        <end position="546"/>
    </location>
</feature>
<keyword evidence="8" id="KW-0723">Serine/threonine-protein kinase</keyword>
<dbReference type="Gene3D" id="1.10.510.10">
    <property type="entry name" value="Transferase(Phosphotransferase) domain 1"/>
    <property type="match status" value="1"/>
</dbReference>
<dbReference type="GeneID" id="17325844"/>
<evidence type="ECO:0000256" key="6">
    <source>
        <dbReference type="SAM" id="MobiDB-lite"/>
    </source>
</evidence>
<dbReference type="PANTHER" id="PTHR44329">
    <property type="entry name" value="SERINE/THREONINE-PROTEIN KINASE TNNI3K-RELATED"/>
    <property type="match status" value="1"/>
</dbReference>
<dbReference type="PANTHER" id="PTHR44329:SF288">
    <property type="entry name" value="MITOGEN-ACTIVATED PROTEIN KINASE KINASE KINASE 20"/>
    <property type="match status" value="1"/>
</dbReference>
<dbReference type="SMART" id="SM00185">
    <property type="entry name" value="ARM"/>
    <property type="match status" value="4"/>
</dbReference>
<feature type="compositionally biased region" description="Polar residues" evidence="6">
    <location>
        <begin position="648"/>
        <end position="661"/>
    </location>
</feature>
<dbReference type="Proteomes" id="UP000012073">
    <property type="component" value="Unassembled WGS sequence"/>
</dbReference>
<keyword evidence="9" id="KW-1185">Reference proteome</keyword>
<dbReference type="OMA" id="INDADGQ"/>
<dbReference type="InterPro" id="IPR016024">
    <property type="entry name" value="ARM-type_fold"/>
</dbReference>
<dbReference type="GO" id="GO:0005524">
    <property type="term" value="F:ATP binding"/>
    <property type="evidence" value="ECO:0007669"/>
    <property type="project" value="UniProtKB-UniRule"/>
</dbReference>
<evidence type="ECO:0000313" key="8">
    <source>
        <dbReference type="EMBL" id="CDF38243.1"/>
    </source>
</evidence>
<feature type="binding site" evidence="5">
    <location>
        <position position="142"/>
    </location>
    <ligand>
        <name>ATP</name>
        <dbReference type="ChEBI" id="CHEBI:30616"/>
    </ligand>
</feature>
<feature type="region of interest" description="Disordered" evidence="6">
    <location>
        <begin position="509"/>
        <end position="556"/>
    </location>
</feature>
<evidence type="ECO:0000256" key="4">
    <source>
        <dbReference type="ARBA" id="ARBA00022840"/>
    </source>
</evidence>
<dbReference type="InterPro" id="IPR056597">
    <property type="entry name" value="ARM_LRRK2"/>
</dbReference>
<evidence type="ECO:0000313" key="9">
    <source>
        <dbReference type="Proteomes" id="UP000012073"/>
    </source>
</evidence>
<evidence type="ECO:0000256" key="2">
    <source>
        <dbReference type="ARBA" id="ARBA00022741"/>
    </source>
</evidence>
<dbReference type="InterPro" id="IPR000225">
    <property type="entry name" value="Armadillo"/>
</dbReference>
<feature type="compositionally biased region" description="Polar residues" evidence="6">
    <location>
        <begin position="869"/>
        <end position="902"/>
    </location>
</feature>
<name>R7QKE0_CHOCR</name>
<evidence type="ECO:0000259" key="7">
    <source>
        <dbReference type="PROSITE" id="PS50011"/>
    </source>
</evidence>
<reference evidence="9" key="1">
    <citation type="journal article" date="2013" name="Proc. Natl. Acad. Sci. U.S.A.">
        <title>Genome structure and metabolic features in the red seaweed Chondrus crispus shed light on evolution of the Archaeplastida.</title>
        <authorList>
            <person name="Collen J."/>
            <person name="Porcel B."/>
            <person name="Carre W."/>
            <person name="Ball S.G."/>
            <person name="Chaparro C."/>
            <person name="Tonon T."/>
            <person name="Barbeyron T."/>
            <person name="Michel G."/>
            <person name="Noel B."/>
            <person name="Valentin K."/>
            <person name="Elias M."/>
            <person name="Artiguenave F."/>
            <person name="Arun A."/>
            <person name="Aury J.M."/>
            <person name="Barbosa-Neto J.F."/>
            <person name="Bothwell J.H."/>
            <person name="Bouget F.Y."/>
            <person name="Brillet L."/>
            <person name="Cabello-Hurtado F."/>
            <person name="Capella-Gutierrez S."/>
            <person name="Charrier B."/>
            <person name="Cladiere L."/>
            <person name="Cock J.M."/>
            <person name="Coelho S.M."/>
            <person name="Colleoni C."/>
            <person name="Czjzek M."/>
            <person name="Da Silva C."/>
            <person name="Delage L."/>
            <person name="Denoeud F."/>
            <person name="Deschamps P."/>
            <person name="Dittami S.M."/>
            <person name="Gabaldon T."/>
            <person name="Gachon C.M."/>
            <person name="Groisillier A."/>
            <person name="Herve C."/>
            <person name="Jabbari K."/>
            <person name="Katinka M."/>
            <person name="Kloareg B."/>
            <person name="Kowalczyk N."/>
            <person name="Labadie K."/>
            <person name="Leblanc C."/>
            <person name="Lopez P.J."/>
            <person name="McLachlan D.H."/>
            <person name="Meslet-Cladiere L."/>
            <person name="Moustafa A."/>
            <person name="Nehr Z."/>
            <person name="Nyvall Collen P."/>
            <person name="Panaud O."/>
            <person name="Partensky F."/>
            <person name="Poulain J."/>
            <person name="Rensing S.A."/>
            <person name="Rousvoal S."/>
            <person name="Samson G."/>
            <person name="Symeonidi A."/>
            <person name="Weissenbach J."/>
            <person name="Zambounis A."/>
            <person name="Wincker P."/>
            <person name="Boyen C."/>
        </authorList>
    </citation>
    <scope>NUCLEOTIDE SEQUENCE [LARGE SCALE GENOMIC DNA]</scope>
    <source>
        <strain evidence="9">cv. Stackhouse</strain>
    </source>
</reference>
<feature type="region of interest" description="Disordered" evidence="6">
    <location>
        <begin position="786"/>
        <end position="955"/>
    </location>
</feature>
<dbReference type="KEGG" id="ccp:CHC_T00008623001"/>
<dbReference type="InterPro" id="IPR011009">
    <property type="entry name" value="Kinase-like_dom_sf"/>
</dbReference>
<keyword evidence="1" id="KW-0808">Transferase</keyword>
<dbReference type="InterPro" id="IPR000719">
    <property type="entry name" value="Prot_kinase_dom"/>
</dbReference>
<dbReference type="STRING" id="2769.R7QKE0"/>
<feature type="compositionally biased region" description="Polar residues" evidence="6">
    <location>
        <begin position="611"/>
        <end position="620"/>
    </location>
</feature>
<dbReference type="Gramene" id="CDF38243">
    <property type="protein sequence ID" value="CDF38243"/>
    <property type="gene ID" value="CHC_T00008623001"/>
</dbReference>
<keyword evidence="3 8" id="KW-0418">Kinase</keyword>
<evidence type="ECO:0000256" key="3">
    <source>
        <dbReference type="ARBA" id="ARBA00022777"/>
    </source>
</evidence>
<feature type="domain" description="Protein kinase" evidence="7">
    <location>
        <begin position="115"/>
        <end position="419"/>
    </location>
</feature>